<dbReference type="Pfam" id="PF01032">
    <property type="entry name" value="FecCD"/>
    <property type="match status" value="1"/>
</dbReference>
<evidence type="ECO:0000256" key="4">
    <source>
        <dbReference type="ARBA" id="ARBA00022475"/>
    </source>
</evidence>
<dbReference type="GO" id="GO:0022857">
    <property type="term" value="F:transmembrane transporter activity"/>
    <property type="evidence" value="ECO:0007669"/>
    <property type="project" value="InterPro"/>
</dbReference>
<feature type="transmembrane region" description="Helical" evidence="8">
    <location>
        <begin position="19"/>
        <end position="38"/>
    </location>
</feature>
<name>A0A0B8PC88_9VIBR</name>
<evidence type="ECO:0000313" key="11">
    <source>
        <dbReference type="Proteomes" id="UP000031666"/>
    </source>
</evidence>
<dbReference type="Proteomes" id="UP000031670">
    <property type="component" value="Unassembled WGS sequence"/>
</dbReference>
<evidence type="ECO:0000256" key="3">
    <source>
        <dbReference type="ARBA" id="ARBA00022448"/>
    </source>
</evidence>
<comment type="caution">
    <text evidence="9">The sequence shown here is derived from an EMBL/GenBank/DDBJ whole genome shotgun (WGS) entry which is preliminary data.</text>
</comment>
<sequence>MLVLACDILGRVIIFPYEVPISIVVSILGGIVFIHLILKDKSNA</sequence>
<keyword evidence="6 8" id="KW-1133">Transmembrane helix</keyword>
<dbReference type="GO" id="GO:0005886">
    <property type="term" value="C:plasma membrane"/>
    <property type="evidence" value="ECO:0007669"/>
    <property type="project" value="UniProtKB-SubCell"/>
</dbReference>
<reference evidence="11 12" key="3">
    <citation type="submission" date="2015-01" db="EMBL/GenBank/DDBJ databases">
        <authorList>
            <consortium name="NBRP consortium"/>
            <person name="Sawabe T."/>
            <person name="Meirelles P."/>
            <person name="Feng G."/>
            <person name="Sayaka M."/>
            <person name="Hattori M."/>
            <person name="Ohkuma M."/>
        </authorList>
    </citation>
    <scope>NUCLEOTIDE SEQUENCE [LARGE SCALE GENOMIC DNA]</scope>
    <source>
        <strain evidence="11">JCM 19241</strain>
        <strain evidence="9 12">JCM19232</strain>
        <strain evidence="10">JCM19241</strain>
    </source>
</reference>
<accession>A0A0B8PC88</accession>
<evidence type="ECO:0000256" key="8">
    <source>
        <dbReference type="SAM" id="Phobius"/>
    </source>
</evidence>
<evidence type="ECO:0000313" key="10">
    <source>
        <dbReference type="EMBL" id="GAM76427.1"/>
    </source>
</evidence>
<evidence type="ECO:0000313" key="9">
    <source>
        <dbReference type="EMBL" id="GAM62197.1"/>
    </source>
</evidence>
<comment type="subcellular location">
    <subcellularLocation>
        <location evidence="1">Cell membrane</location>
        <topology evidence="1">Multi-pass membrane protein</topology>
    </subcellularLocation>
</comment>
<accession>A0A0B8QH88</accession>
<evidence type="ECO:0000256" key="6">
    <source>
        <dbReference type="ARBA" id="ARBA00022989"/>
    </source>
</evidence>
<comment type="similarity">
    <text evidence="2">Belongs to the binding-protein-dependent transport system permease family. FecCD subfamily.</text>
</comment>
<dbReference type="EMBL" id="BBSC01000006">
    <property type="protein sequence ID" value="GAM76427.1"/>
    <property type="molecule type" value="Genomic_DNA"/>
</dbReference>
<keyword evidence="4" id="KW-1003">Cell membrane</keyword>
<dbReference type="InterPro" id="IPR000522">
    <property type="entry name" value="ABC_transptr_permease_BtuC"/>
</dbReference>
<dbReference type="Gene3D" id="1.10.3470.10">
    <property type="entry name" value="ABC transporter involved in vitamin B12 uptake, BtuC"/>
    <property type="match status" value="1"/>
</dbReference>
<organism evidence="9 12">
    <name type="scientific">Vibrio ishigakensis</name>
    <dbReference type="NCBI Taxonomy" id="1481914"/>
    <lineage>
        <taxon>Bacteria</taxon>
        <taxon>Pseudomonadati</taxon>
        <taxon>Pseudomonadota</taxon>
        <taxon>Gammaproteobacteria</taxon>
        <taxon>Vibrionales</taxon>
        <taxon>Vibrionaceae</taxon>
        <taxon>Vibrio</taxon>
    </lineage>
</organism>
<dbReference type="AlphaFoldDB" id="A0A0B8PC88"/>
<evidence type="ECO:0000256" key="7">
    <source>
        <dbReference type="ARBA" id="ARBA00023136"/>
    </source>
</evidence>
<dbReference type="STRING" id="1481914.JCM19241_3964"/>
<evidence type="ECO:0000256" key="5">
    <source>
        <dbReference type="ARBA" id="ARBA00022692"/>
    </source>
</evidence>
<keyword evidence="3" id="KW-0813">Transport</keyword>
<proteinExistence type="inferred from homology"/>
<evidence type="ECO:0000256" key="2">
    <source>
        <dbReference type="ARBA" id="ARBA00007935"/>
    </source>
</evidence>
<keyword evidence="5 8" id="KW-0812">Transmembrane</keyword>
<dbReference type="InterPro" id="IPR037294">
    <property type="entry name" value="ABC_BtuC-like"/>
</dbReference>
<dbReference type="Proteomes" id="UP000031666">
    <property type="component" value="Unassembled WGS sequence"/>
</dbReference>
<reference evidence="9 12" key="1">
    <citation type="submission" date="2015-01" db="EMBL/GenBank/DDBJ databases">
        <title>Vibrio sp. C5 JCM 19232 whole genome shotgun sequence.</title>
        <authorList>
            <person name="Sawabe T."/>
            <person name="Meirelles P."/>
            <person name="Feng G."/>
            <person name="Sayaka M."/>
            <person name="Hattori M."/>
            <person name="Ohkuma M."/>
        </authorList>
    </citation>
    <scope>NUCLEOTIDE SEQUENCE [LARGE SCALE GENOMIC DNA]</scope>
    <source>
        <strain evidence="9 12">JCM19232</strain>
    </source>
</reference>
<gene>
    <name evidence="9" type="ORF">JCM19232_5161</name>
    <name evidence="10" type="ORF">JCM19241_3964</name>
</gene>
<keyword evidence="7 8" id="KW-0472">Membrane</keyword>
<protein>
    <submittedName>
        <fullName evidence="9">Catechol siderophore ABC transporter</fullName>
    </submittedName>
</protein>
<reference evidence="10 11" key="2">
    <citation type="submission" date="2015-01" db="EMBL/GenBank/DDBJ databases">
        <title>Vibrio sp. C94 JCM 19241 whole genome shotgun sequence.</title>
        <authorList>
            <person name="Sawabe T."/>
            <person name="Meirelles P."/>
            <person name="Feng G."/>
            <person name="Sayaka M."/>
            <person name="Hattori M."/>
            <person name="Ohkuma M."/>
        </authorList>
    </citation>
    <scope>NUCLEOTIDE SEQUENCE [LARGE SCALE GENOMIC DNA]</scope>
    <source>
        <strain evidence="11">JCM 19241</strain>
        <strain evidence="10">JCM19241</strain>
    </source>
</reference>
<dbReference type="SUPFAM" id="SSF81345">
    <property type="entry name" value="ABC transporter involved in vitamin B12 uptake, BtuC"/>
    <property type="match status" value="1"/>
</dbReference>
<evidence type="ECO:0000313" key="12">
    <source>
        <dbReference type="Proteomes" id="UP000031670"/>
    </source>
</evidence>
<evidence type="ECO:0000256" key="1">
    <source>
        <dbReference type="ARBA" id="ARBA00004651"/>
    </source>
</evidence>
<dbReference type="EMBL" id="BBSA01000005">
    <property type="protein sequence ID" value="GAM62197.1"/>
    <property type="molecule type" value="Genomic_DNA"/>
</dbReference>